<organism evidence="3 4">
    <name type="scientific">Paracoccus suum</name>
    <dbReference type="NCBI Taxonomy" id="2259340"/>
    <lineage>
        <taxon>Bacteria</taxon>
        <taxon>Pseudomonadati</taxon>
        <taxon>Pseudomonadota</taxon>
        <taxon>Alphaproteobacteria</taxon>
        <taxon>Rhodobacterales</taxon>
        <taxon>Paracoccaceae</taxon>
        <taxon>Paracoccus</taxon>
    </lineage>
</organism>
<feature type="transmembrane region" description="Helical" evidence="2">
    <location>
        <begin position="170"/>
        <end position="190"/>
    </location>
</feature>
<gene>
    <name evidence="3" type="ORF">DRW48_01795</name>
</gene>
<dbReference type="Proteomes" id="UP000252023">
    <property type="component" value="Chromosome"/>
</dbReference>
<dbReference type="OrthoDB" id="8550083at2"/>
<feature type="transmembrane region" description="Helical" evidence="2">
    <location>
        <begin position="220"/>
        <end position="242"/>
    </location>
</feature>
<feature type="region of interest" description="Disordered" evidence="1">
    <location>
        <begin position="1"/>
        <end position="54"/>
    </location>
</feature>
<proteinExistence type="predicted"/>
<evidence type="ECO:0000313" key="3">
    <source>
        <dbReference type="EMBL" id="AXC48595.1"/>
    </source>
</evidence>
<dbReference type="AlphaFoldDB" id="A0A344PGU0"/>
<feature type="transmembrane region" description="Helical" evidence="2">
    <location>
        <begin position="196"/>
        <end position="213"/>
    </location>
</feature>
<reference evidence="4" key="1">
    <citation type="submission" date="2018-07" db="EMBL/GenBank/DDBJ databases">
        <title>Genome sequencing of Paracoccus sp. SC2-6.</title>
        <authorList>
            <person name="Heo J."/>
            <person name="Kim S.-J."/>
            <person name="Kwon S.-W."/>
        </authorList>
    </citation>
    <scope>NUCLEOTIDE SEQUENCE [LARGE SCALE GENOMIC DNA]</scope>
    <source>
        <strain evidence="4">SC2-6</strain>
    </source>
</reference>
<dbReference type="InterPro" id="IPR010331">
    <property type="entry name" value="ExoD"/>
</dbReference>
<dbReference type="RefSeq" id="WP_114074914.1">
    <property type="nucleotide sequence ID" value="NZ_CP030918.1"/>
</dbReference>
<accession>A0A344PGU0</accession>
<keyword evidence="2" id="KW-0472">Membrane</keyword>
<keyword evidence="2" id="KW-1133">Transmembrane helix</keyword>
<feature type="compositionally biased region" description="Pro residues" evidence="1">
    <location>
        <begin position="44"/>
        <end position="54"/>
    </location>
</feature>
<protein>
    <submittedName>
        <fullName evidence="3">Exopolysaccharide biosynthesis protein</fullName>
    </submittedName>
</protein>
<dbReference type="PANTHER" id="PTHR41795">
    <property type="entry name" value="EXOPOLYSACCHARIDE SYNTHESIS PROTEIN"/>
    <property type="match status" value="1"/>
</dbReference>
<feature type="compositionally biased region" description="Polar residues" evidence="1">
    <location>
        <begin position="24"/>
        <end position="34"/>
    </location>
</feature>
<sequence>MRLSPDPRPRPLTAVPPSGGIASNADSPPASTGASEGEDETGPQRPPLLPAPPAPRARLSEILRKIADDSRLERVSIGDIVAAMPGRATATLLFLFAAPNAIPTPPGTSALLGLPMIYLASQMMLRRQPWLPKVVAARSMRLSDFSALVDRAVPLLARAERMLRPRLSPLVSPAAEMAIGAFCLVLALSVALPIPLGNMLPALAVSVLALGLLERDGLWVIMGAIVGALSLVVVSGVVWASVKAGVYLLSHAFS</sequence>
<dbReference type="Pfam" id="PF06055">
    <property type="entry name" value="ExoD"/>
    <property type="match status" value="1"/>
</dbReference>
<dbReference type="EMBL" id="CP030918">
    <property type="protein sequence ID" value="AXC48595.1"/>
    <property type="molecule type" value="Genomic_DNA"/>
</dbReference>
<evidence type="ECO:0000256" key="1">
    <source>
        <dbReference type="SAM" id="MobiDB-lite"/>
    </source>
</evidence>
<dbReference type="KEGG" id="pars:DRW48_01795"/>
<evidence type="ECO:0000313" key="4">
    <source>
        <dbReference type="Proteomes" id="UP000252023"/>
    </source>
</evidence>
<name>A0A344PGU0_9RHOB</name>
<keyword evidence="2" id="KW-0812">Transmembrane</keyword>
<evidence type="ECO:0000256" key="2">
    <source>
        <dbReference type="SAM" id="Phobius"/>
    </source>
</evidence>
<keyword evidence="4" id="KW-1185">Reference proteome</keyword>
<dbReference type="PANTHER" id="PTHR41795:SF1">
    <property type="entry name" value="EXOPOLYSACCHARIDE SYNTHESIS PROTEIN"/>
    <property type="match status" value="1"/>
</dbReference>